<accession>A0A937CZE4</accession>
<dbReference type="GO" id="GO:0003677">
    <property type="term" value="F:DNA binding"/>
    <property type="evidence" value="ECO:0007669"/>
    <property type="project" value="InterPro"/>
</dbReference>
<dbReference type="Gene3D" id="1.10.260.40">
    <property type="entry name" value="lambda repressor-like DNA-binding domains"/>
    <property type="match status" value="1"/>
</dbReference>
<dbReference type="EMBL" id="JAEQMY010000152">
    <property type="protein sequence ID" value="MBL0408133.1"/>
    <property type="molecule type" value="Genomic_DNA"/>
</dbReference>
<sequence length="85" mass="9287">MLPSSDQIRAARGLLNWSIRQLSEASNVSVASLKRIEGQGDTTVRRDTVEAIVRTFRAHGVRFSFCADGTADVSRSGPTRPKQVT</sequence>
<proteinExistence type="predicted"/>
<name>A0A937CZE4_9HYPH</name>
<dbReference type="CDD" id="cd00093">
    <property type="entry name" value="HTH_XRE"/>
    <property type="match status" value="1"/>
</dbReference>
<protein>
    <submittedName>
        <fullName evidence="2">Helix-turn-helix transcriptional regulator</fullName>
    </submittedName>
</protein>
<reference evidence="2" key="1">
    <citation type="submission" date="2021-01" db="EMBL/GenBank/DDBJ databases">
        <title>Microvirga sp.</title>
        <authorList>
            <person name="Kim M.K."/>
        </authorList>
    </citation>
    <scope>NUCLEOTIDE SEQUENCE</scope>
    <source>
        <strain evidence="2">5420S-16</strain>
    </source>
</reference>
<dbReference type="SMART" id="SM00530">
    <property type="entry name" value="HTH_XRE"/>
    <property type="match status" value="1"/>
</dbReference>
<evidence type="ECO:0000313" key="2">
    <source>
        <dbReference type="EMBL" id="MBL0408133.1"/>
    </source>
</evidence>
<keyword evidence="3" id="KW-1185">Reference proteome</keyword>
<gene>
    <name evidence="2" type="ORF">JKG68_30030</name>
</gene>
<dbReference type="InterPro" id="IPR010982">
    <property type="entry name" value="Lambda_DNA-bd_dom_sf"/>
</dbReference>
<dbReference type="SUPFAM" id="SSF47413">
    <property type="entry name" value="lambda repressor-like DNA-binding domains"/>
    <property type="match status" value="1"/>
</dbReference>
<organism evidence="2 3">
    <name type="scientific">Microvirga aerilata</name>
    <dbReference type="NCBI Taxonomy" id="670292"/>
    <lineage>
        <taxon>Bacteria</taxon>
        <taxon>Pseudomonadati</taxon>
        <taxon>Pseudomonadota</taxon>
        <taxon>Alphaproteobacteria</taxon>
        <taxon>Hyphomicrobiales</taxon>
        <taxon>Methylobacteriaceae</taxon>
        <taxon>Microvirga</taxon>
    </lineage>
</organism>
<evidence type="ECO:0000259" key="1">
    <source>
        <dbReference type="PROSITE" id="PS50943"/>
    </source>
</evidence>
<evidence type="ECO:0000313" key="3">
    <source>
        <dbReference type="Proteomes" id="UP000605848"/>
    </source>
</evidence>
<dbReference type="PROSITE" id="PS50943">
    <property type="entry name" value="HTH_CROC1"/>
    <property type="match status" value="1"/>
</dbReference>
<dbReference type="AlphaFoldDB" id="A0A937CZE4"/>
<comment type="caution">
    <text evidence="2">The sequence shown here is derived from an EMBL/GenBank/DDBJ whole genome shotgun (WGS) entry which is preliminary data.</text>
</comment>
<feature type="domain" description="HTH cro/C1-type" evidence="1">
    <location>
        <begin position="8"/>
        <end position="37"/>
    </location>
</feature>
<dbReference type="Pfam" id="PF13560">
    <property type="entry name" value="HTH_31"/>
    <property type="match status" value="1"/>
</dbReference>
<dbReference type="Proteomes" id="UP000605848">
    <property type="component" value="Unassembled WGS sequence"/>
</dbReference>
<dbReference type="InterPro" id="IPR001387">
    <property type="entry name" value="Cro/C1-type_HTH"/>
</dbReference>